<keyword evidence="1" id="KW-0547">Nucleotide-binding</keyword>
<protein>
    <recommendedName>
        <fullName evidence="3">ATPase AAA-type core domain-containing protein</fullName>
    </recommendedName>
</protein>
<dbReference type="SUPFAM" id="SSF52540">
    <property type="entry name" value="P-loop containing nucleoside triphosphate hydrolases"/>
    <property type="match status" value="1"/>
</dbReference>
<name>A0A8J6CLE6_9ROSI</name>
<evidence type="ECO:0000313" key="4">
    <source>
        <dbReference type="EMBL" id="KAG8476619.1"/>
    </source>
</evidence>
<dbReference type="AlphaFoldDB" id="A0A8J6CLE6"/>
<dbReference type="EMBL" id="JAHUZN010000011">
    <property type="protein sequence ID" value="KAG8476619.1"/>
    <property type="molecule type" value="Genomic_DNA"/>
</dbReference>
<dbReference type="InterPro" id="IPR050221">
    <property type="entry name" value="26S_Proteasome_ATPase"/>
</dbReference>
<keyword evidence="2" id="KW-0067">ATP-binding</keyword>
<dbReference type="Proteomes" id="UP000701853">
    <property type="component" value="Chromosome 11"/>
</dbReference>
<evidence type="ECO:0000256" key="1">
    <source>
        <dbReference type="ARBA" id="ARBA00022741"/>
    </source>
</evidence>
<dbReference type="GO" id="GO:0005524">
    <property type="term" value="F:ATP binding"/>
    <property type="evidence" value="ECO:0007669"/>
    <property type="project" value="UniProtKB-KW"/>
</dbReference>
<accession>A0A8J6CLE6</accession>
<reference evidence="4 5" key="1">
    <citation type="journal article" date="2021" name="bioRxiv">
        <title>The Gossypium anomalum genome as a resource for cotton improvement and evolutionary analysis of hybrid incompatibility.</title>
        <authorList>
            <person name="Grover C.E."/>
            <person name="Yuan D."/>
            <person name="Arick M.A."/>
            <person name="Miller E.R."/>
            <person name="Hu G."/>
            <person name="Peterson D.G."/>
            <person name="Wendel J.F."/>
            <person name="Udall J.A."/>
        </authorList>
    </citation>
    <scope>NUCLEOTIDE SEQUENCE [LARGE SCALE GENOMIC DNA]</scope>
    <source>
        <strain evidence="4">JFW-Udall</strain>
        <tissue evidence="4">Leaf</tissue>
    </source>
</reference>
<dbReference type="OrthoDB" id="9443236at2759"/>
<evidence type="ECO:0000313" key="5">
    <source>
        <dbReference type="Proteomes" id="UP000701853"/>
    </source>
</evidence>
<dbReference type="InterPro" id="IPR003959">
    <property type="entry name" value="ATPase_AAA_core"/>
</dbReference>
<sequence>MKSMRSGDGGDNEVQRTMLQIMNQLDGYDARRNIKVLMATNRPDSLDPVQDDWLVRLSSRFIVSDIDIQNPYKNNEL</sequence>
<comment type="caution">
    <text evidence="4">The sequence shown here is derived from an EMBL/GenBank/DDBJ whole genome shotgun (WGS) entry which is preliminary data.</text>
</comment>
<dbReference type="GO" id="GO:0016887">
    <property type="term" value="F:ATP hydrolysis activity"/>
    <property type="evidence" value="ECO:0007669"/>
    <property type="project" value="InterPro"/>
</dbReference>
<gene>
    <name evidence="4" type="ORF">CXB51_030490</name>
</gene>
<evidence type="ECO:0000259" key="3">
    <source>
        <dbReference type="Pfam" id="PF00004"/>
    </source>
</evidence>
<dbReference type="Gene3D" id="3.40.50.300">
    <property type="entry name" value="P-loop containing nucleotide triphosphate hydrolases"/>
    <property type="match status" value="1"/>
</dbReference>
<proteinExistence type="predicted"/>
<evidence type="ECO:0000256" key="2">
    <source>
        <dbReference type="ARBA" id="ARBA00022840"/>
    </source>
</evidence>
<dbReference type="Pfam" id="PF00004">
    <property type="entry name" value="AAA"/>
    <property type="match status" value="1"/>
</dbReference>
<feature type="domain" description="ATPase AAA-type core" evidence="3">
    <location>
        <begin position="7"/>
        <end position="48"/>
    </location>
</feature>
<organism evidence="4 5">
    <name type="scientific">Gossypium anomalum</name>
    <dbReference type="NCBI Taxonomy" id="47600"/>
    <lineage>
        <taxon>Eukaryota</taxon>
        <taxon>Viridiplantae</taxon>
        <taxon>Streptophyta</taxon>
        <taxon>Embryophyta</taxon>
        <taxon>Tracheophyta</taxon>
        <taxon>Spermatophyta</taxon>
        <taxon>Magnoliopsida</taxon>
        <taxon>eudicotyledons</taxon>
        <taxon>Gunneridae</taxon>
        <taxon>Pentapetalae</taxon>
        <taxon>rosids</taxon>
        <taxon>malvids</taxon>
        <taxon>Malvales</taxon>
        <taxon>Malvaceae</taxon>
        <taxon>Malvoideae</taxon>
        <taxon>Gossypium</taxon>
    </lineage>
</organism>
<dbReference type="InterPro" id="IPR027417">
    <property type="entry name" value="P-loop_NTPase"/>
</dbReference>
<dbReference type="PANTHER" id="PTHR23073">
    <property type="entry name" value="26S PROTEASOME REGULATORY SUBUNIT"/>
    <property type="match status" value="1"/>
</dbReference>
<keyword evidence="5" id="KW-1185">Reference proteome</keyword>